<evidence type="ECO:0000259" key="2">
    <source>
        <dbReference type="SMART" id="SM00849"/>
    </source>
</evidence>
<protein>
    <submittedName>
        <fullName evidence="3">MBL fold metallo-hydrolase</fullName>
    </submittedName>
</protein>
<comment type="caution">
    <text evidence="3">The sequence shown here is derived from an EMBL/GenBank/DDBJ whole genome shotgun (WGS) entry which is preliminary data.</text>
</comment>
<keyword evidence="3" id="KW-0378">Hydrolase</keyword>
<organism evidence="3 4">
    <name type="scientific">Exilibacterium tricleocarpae</name>
    <dbReference type="NCBI Taxonomy" id="2591008"/>
    <lineage>
        <taxon>Bacteria</taxon>
        <taxon>Pseudomonadati</taxon>
        <taxon>Pseudomonadota</taxon>
        <taxon>Gammaproteobacteria</taxon>
        <taxon>Cellvibrionales</taxon>
        <taxon>Cellvibrionaceae</taxon>
        <taxon>Exilibacterium</taxon>
    </lineage>
</organism>
<gene>
    <name evidence="3" type="ORF">FKG94_24090</name>
</gene>
<keyword evidence="4" id="KW-1185">Reference proteome</keyword>
<dbReference type="Proteomes" id="UP000319732">
    <property type="component" value="Unassembled WGS sequence"/>
</dbReference>
<proteinExistence type="inferred from homology"/>
<dbReference type="GO" id="GO:0016787">
    <property type="term" value="F:hydrolase activity"/>
    <property type="evidence" value="ECO:0007669"/>
    <property type="project" value="UniProtKB-KW"/>
</dbReference>
<dbReference type="PANTHER" id="PTHR42951">
    <property type="entry name" value="METALLO-BETA-LACTAMASE DOMAIN-CONTAINING"/>
    <property type="match status" value="1"/>
</dbReference>
<accession>A0A545ST95</accession>
<feature type="domain" description="Metallo-beta-lactamase" evidence="2">
    <location>
        <begin position="79"/>
        <end position="251"/>
    </location>
</feature>
<dbReference type="GO" id="GO:0017001">
    <property type="term" value="P:antibiotic catabolic process"/>
    <property type="evidence" value="ECO:0007669"/>
    <property type="project" value="UniProtKB-ARBA"/>
</dbReference>
<sequence length="324" mass="36192">MLSTVGFFLLLGGCSTVPTVDARANSNEQPIPLTSVLHKKKWIHGAIDCKSNADPAIEVFRYDHSSYVLRQNKCLSFEAPFIYVLFGEDKALVLDTGATESALDFPLYKTVESLIGEHAQRGETIERALLVIHSHSHSDHYAGDSQFEGKPHITVVEPTGAAVQHFFGFSKWPDDEAQIDLGARKLTIIPTPGHQEDAIAVYDSKTKWLLTGDTLYPGYIYVRDWQAYKKSIARLVSFSKAHEITAILGAHIEMTTKAGEYYPIGTVYQPNEAGLALQIEDLVALNSQLKNLDKPKKIVFDKFIIVPMNIFQKFFSSVAKWFVQ</sequence>
<comment type="similarity">
    <text evidence="1">Belongs to the metallo-beta-lactamase superfamily. Class-B beta-lactamase family.</text>
</comment>
<dbReference type="SUPFAM" id="SSF56281">
    <property type="entry name" value="Metallo-hydrolase/oxidoreductase"/>
    <property type="match status" value="1"/>
</dbReference>
<dbReference type="InterPro" id="IPR050855">
    <property type="entry name" value="NDM-1-like"/>
</dbReference>
<dbReference type="InterPro" id="IPR001279">
    <property type="entry name" value="Metallo-B-lactamas"/>
</dbReference>
<reference evidence="3 4" key="1">
    <citation type="submission" date="2019-06" db="EMBL/GenBank/DDBJ databases">
        <title>Whole genome sequence for Cellvibrionaceae sp. R142.</title>
        <authorList>
            <person name="Wang G."/>
        </authorList>
    </citation>
    <scope>NUCLEOTIDE SEQUENCE [LARGE SCALE GENOMIC DNA]</scope>
    <source>
        <strain evidence="3 4">R142</strain>
    </source>
</reference>
<dbReference type="Pfam" id="PF00753">
    <property type="entry name" value="Lactamase_B"/>
    <property type="match status" value="1"/>
</dbReference>
<dbReference type="PANTHER" id="PTHR42951:SF4">
    <property type="entry name" value="ACYL-COENZYME A THIOESTERASE MBLAC2"/>
    <property type="match status" value="1"/>
</dbReference>
<evidence type="ECO:0000256" key="1">
    <source>
        <dbReference type="ARBA" id="ARBA00005250"/>
    </source>
</evidence>
<dbReference type="EMBL" id="VHSG01000029">
    <property type="protein sequence ID" value="TQV68197.1"/>
    <property type="molecule type" value="Genomic_DNA"/>
</dbReference>
<dbReference type="Gene3D" id="3.60.15.10">
    <property type="entry name" value="Ribonuclease Z/Hydroxyacylglutathione hydrolase-like"/>
    <property type="match status" value="1"/>
</dbReference>
<dbReference type="OrthoDB" id="7253658at2"/>
<dbReference type="AlphaFoldDB" id="A0A545ST95"/>
<name>A0A545ST95_9GAMM</name>
<evidence type="ECO:0000313" key="3">
    <source>
        <dbReference type="EMBL" id="TQV68197.1"/>
    </source>
</evidence>
<dbReference type="SMART" id="SM00849">
    <property type="entry name" value="Lactamase_B"/>
    <property type="match status" value="1"/>
</dbReference>
<dbReference type="InterPro" id="IPR036866">
    <property type="entry name" value="RibonucZ/Hydroxyglut_hydro"/>
</dbReference>
<evidence type="ECO:0000313" key="4">
    <source>
        <dbReference type="Proteomes" id="UP000319732"/>
    </source>
</evidence>